<protein>
    <submittedName>
        <fullName evidence="4">S9 family peptidase</fullName>
    </submittedName>
</protein>
<dbReference type="Proteomes" id="UP000663918">
    <property type="component" value="Chromosome"/>
</dbReference>
<dbReference type="GO" id="GO:0004252">
    <property type="term" value="F:serine-type endopeptidase activity"/>
    <property type="evidence" value="ECO:0007669"/>
    <property type="project" value="TreeGrafter"/>
</dbReference>
<reference evidence="4" key="1">
    <citation type="submission" date="2020-09" db="EMBL/GenBank/DDBJ databases">
        <title>Brevundimonas sp. LVF2 isolated from a puddle in Goettingen, Germany.</title>
        <authorList>
            <person name="Friedrich I."/>
            <person name="Klassen A."/>
            <person name="Hannes N."/>
            <person name="Schneider D."/>
            <person name="Hertel R."/>
            <person name="Daniel R."/>
        </authorList>
    </citation>
    <scope>NUCLEOTIDE SEQUENCE</scope>
    <source>
        <strain evidence="4">LVF2</strain>
    </source>
</reference>
<dbReference type="KEGG" id="bgoe:IFJ75_15390"/>
<feature type="chain" id="PRO_5037501704" evidence="2">
    <location>
        <begin position="26"/>
        <end position="543"/>
    </location>
</feature>
<accession>A0A975C2F8</accession>
<keyword evidence="5" id="KW-1185">Reference proteome</keyword>
<dbReference type="InterPro" id="IPR001375">
    <property type="entry name" value="Peptidase_S9_cat"/>
</dbReference>
<evidence type="ECO:0000313" key="4">
    <source>
        <dbReference type="EMBL" id="QTC90615.1"/>
    </source>
</evidence>
<dbReference type="GO" id="GO:0006508">
    <property type="term" value="P:proteolysis"/>
    <property type="evidence" value="ECO:0007669"/>
    <property type="project" value="InterPro"/>
</dbReference>
<keyword evidence="1" id="KW-0378">Hydrolase</keyword>
<dbReference type="InterPro" id="IPR029058">
    <property type="entry name" value="AB_hydrolase_fold"/>
</dbReference>
<feature type="domain" description="Peptidase S9 prolyl oligopeptidase catalytic" evidence="3">
    <location>
        <begin position="467"/>
        <end position="541"/>
    </location>
</feature>
<evidence type="ECO:0000259" key="3">
    <source>
        <dbReference type="Pfam" id="PF00326"/>
    </source>
</evidence>
<dbReference type="NCBIfam" id="TIGR01409">
    <property type="entry name" value="TAT_signal_seq"/>
    <property type="match status" value="1"/>
</dbReference>
<evidence type="ECO:0000256" key="2">
    <source>
        <dbReference type="SAM" id="SignalP"/>
    </source>
</evidence>
<proteinExistence type="predicted"/>
<sequence>MAGMTKAARQRLSRRDFLASAGALAAAGAGAGTLAADPAEAAAQAGRPYPVGDFFTHAGTRSVKLSPDGRRIASLEQIGALKEPHGVVDILDAGDPEGRPVRVDLGPIEVDGLYWGNDHRLLVRLIITQTIGRRTSAGSNIRTGGGELKSRRIVSIDVDSGARVTLFEAERSRARGNLDLGRIVDLLPKDADHILMTALEPGGFLALYRASLVDGSAERLERGNSGTFGWDTKDGVAVLRHDINPRGTLESVYARAPGETEWRFVRRSRVQDAPEFSWIGGTDKPGVVLVNARAGEEDVKSVRELDLNTLGFGAPMQSRAGRDVLYGLKDSAGRYLGAAYYGDRLEYDFVEPALAPHHRALNRFFDNDCDVHLTDVDQSRNRFIARVDGPREPGGWYFYDRTAQNIVNIGSRLKLDPERLGPAELLKVQTRDGATVEAYLTAPPGGRSGPLVVLVHGGPEMRDNRGYDRQVQVLAAQGWWVIQPNFRGSGGYGLGFASQGWHRWGTRMQEDVEDAVAHAVSAKGLDAGRVALMGSSYGGYMRP</sequence>
<dbReference type="InterPro" id="IPR006311">
    <property type="entry name" value="TAT_signal"/>
</dbReference>
<name>A0A975C2F8_9CAUL</name>
<feature type="signal peptide" evidence="2">
    <location>
        <begin position="1"/>
        <end position="25"/>
    </location>
</feature>
<dbReference type="Pfam" id="PF00326">
    <property type="entry name" value="Peptidase_S9"/>
    <property type="match status" value="1"/>
</dbReference>
<keyword evidence="2" id="KW-0732">Signal</keyword>
<dbReference type="PANTHER" id="PTHR42776:SF27">
    <property type="entry name" value="DIPEPTIDYL PEPTIDASE FAMILY MEMBER 6"/>
    <property type="match status" value="1"/>
</dbReference>
<dbReference type="AlphaFoldDB" id="A0A975C2F8"/>
<dbReference type="SUPFAM" id="SSF82171">
    <property type="entry name" value="DPP6 N-terminal domain-like"/>
    <property type="match status" value="1"/>
</dbReference>
<dbReference type="PANTHER" id="PTHR42776">
    <property type="entry name" value="SERINE PEPTIDASE S9 FAMILY MEMBER"/>
    <property type="match status" value="1"/>
</dbReference>
<dbReference type="InterPro" id="IPR019546">
    <property type="entry name" value="TAT_signal_bac_arc"/>
</dbReference>
<organism evidence="4 5">
    <name type="scientific">Brevundimonas goettingensis</name>
    <dbReference type="NCBI Taxonomy" id="2774190"/>
    <lineage>
        <taxon>Bacteria</taxon>
        <taxon>Pseudomonadati</taxon>
        <taxon>Pseudomonadota</taxon>
        <taxon>Alphaproteobacteria</taxon>
        <taxon>Caulobacterales</taxon>
        <taxon>Caulobacteraceae</taxon>
        <taxon>Brevundimonas</taxon>
    </lineage>
</organism>
<dbReference type="PROSITE" id="PS51318">
    <property type="entry name" value="TAT"/>
    <property type="match status" value="1"/>
</dbReference>
<dbReference type="Gene3D" id="3.40.50.1820">
    <property type="entry name" value="alpha/beta hydrolase"/>
    <property type="match status" value="1"/>
</dbReference>
<evidence type="ECO:0000313" key="5">
    <source>
        <dbReference type="Proteomes" id="UP000663918"/>
    </source>
</evidence>
<evidence type="ECO:0000256" key="1">
    <source>
        <dbReference type="ARBA" id="ARBA00022801"/>
    </source>
</evidence>
<gene>
    <name evidence="4" type="ORF">IFJ75_15390</name>
</gene>
<dbReference type="SUPFAM" id="SSF53474">
    <property type="entry name" value="alpha/beta-Hydrolases"/>
    <property type="match status" value="1"/>
</dbReference>
<dbReference type="EMBL" id="CP062222">
    <property type="protein sequence ID" value="QTC90615.1"/>
    <property type="molecule type" value="Genomic_DNA"/>
</dbReference>